<dbReference type="GO" id="GO:0016787">
    <property type="term" value="F:hydrolase activity"/>
    <property type="evidence" value="ECO:0007669"/>
    <property type="project" value="UniProtKB-KW"/>
</dbReference>
<evidence type="ECO:0000313" key="2">
    <source>
        <dbReference type="EMBL" id="GER29091.1"/>
    </source>
</evidence>
<protein>
    <submittedName>
        <fullName evidence="2">O-Glycosyl hydrolases family 17 protein</fullName>
    </submittedName>
</protein>
<comment type="caution">
    <text evidence="2">The sequence shown here is derived from an EMBL/GenBank/DDBJ whole genome shotgun (WGS) entry which is preliminary data.</text>
</comment>
<dbReference type="EMBL" id="BKCP01003335">
    <property type="protein sequence ID" value="GER29091.1"/>
    <property type="molecule type" value="Genomic_DNA"/>
</dbReference>
<feature type="compositionally biased region" description="Low complexity" evidence="1">
    <location>
        <begin position="1"/>
        <end position="24"/>
    </location>
</feature>
<accession>A0A5A7P8S6</accession>
<evidence type="ECO:0000313" key="3">
    <source>
        <dbReference type="Proteomes" id="UP000325081"/>
    </source>
</evidence>
<reference evidence="3" key="1">
    <citation type="journal article" date="2019" name="Curr. Biol.">
        <title>Genome Sequence of Striga asiatica Provides Insight into the Evolution of Plant Parasitism.</title>
        <authorList>
            <person name="Yoshida S."/>
            <person name="Kim S."/>
            <person name="Wafula E.K."/>
            <person name="Tanskanen J."/>
            <person name="Kim Y.M."/>
            <person name="Honaas L."/>
            <person name="Yang Z."/>
            <person name="Spallek T."/>
            <person name="Conn C.E."/>
            <person name="Ichihashi Y."/>
            <person name="Cheong K."/>
            <person name="Cui S."/>
            <person name="Der J.P."/>
            <person name="Gundlach H."/>
            <person name="Jiao Y."/>
            <person name="Hori C."/>
            <person name="Ishida J.K."/>
            <person name="Kasahara H."/>
            <person name="Kiba T."/>
            <person name="Kim M.S."/>
            <person name="Koo N."/>
            <person name="Laohavisit A."/>
            <person name="Lee Y.H."/>
            <person name="Lumba S."/>
            <person name="McCourt P."/>
            <person name="Mortimer J.C."/>
            <person name="Mutuku J.M."/>
            <person name="Nomura T."/>
            <person name="Sasaki-Sekimoto Y."/>
            <person name="Seto Y."/>
            <person name="Wang Y."/>
            <person name="Wakatake T."/>
            <person name="Sakakibara H."/>
            <person name="Demura T."/>
            <person name="Yamaguchi S."/>
            <person name="Yoneyama K."/>
            <person name="Manabe R.I."/>
            <person name="Nelson D.C."/>
            <person name="Schulman A.H."/>
            <person name="Timko M.P."/>
            <person name="dePamphilis C.W."/>
            <person name="Choi D."/>
            <person name="Shirasu K."/>
        </authorList>
    </citation>
    <scope>NUCLEOTIDE SEQUENCE [LARGE SCALE GENOMIC DNA]</scope>
    <source>
        <strain evidence="3">cv. UVA1</strain>
    </source>
</reference>
<keyword evidence="3" id="KW-1185">Reference proteome</keyword>
<name>A0A5A7P8S6_STRAF</name>
<proteinExistence type="predicted"/>
<gene>
    <name evidence="2" type="ORF">STAS_04925</name>
</gene>
<sequence>MSLASSLAVSSFESESTSSSSSTKLRTEADAAADAGLQSSASECGSILIITKGNSTSNTSEDWPPNVNRWASFGVEALSLTHNRNHLSDLISACTIWRKSK</sequence>
<dbReference type="Proteomes" id="UP000325081">
    <property type="component" value="Unassembled WGS sequence"/>
</dbReference>
<organism evidence="2 3">
    <name type="scientific">Striga asiatica</name>
    <name type="common">Asiatic witchweed</name>
    <name type="synonym">Buchnera asiatica</name>
    <dbReference type="NCBI Taxonomy" id="4170"/>
    <lineage>
        <taxon>Eukaryota</taxon>
        <taxon>Viridiplantae</taxon>
        <taxon>Streptophyta</taxon>
        <taxon>Embryophyta</taxon>
        <taxon>Tracheophyta</taxon>
        <taxon>Spermatophyta</taxon>
        <taxon>Magnoliopsida</taxon>
        <taxon>eudicotyledons</taxon>
        <taxon>Gunneridae</taxon>
        <taxon>Pentapetalae</taxon>
        <taxon>asterids</taxon>
        <taxon>lamiids</taxon>
        <taxon>Lamiales</taxon>
        <taxon>Orobanchaceae</taxon>
        <taxon>Buchnereae</taxon>
        <taxon>Striga</taxon>
    </lineage>
</organism>
<evidence type="ECO:0000256" key="1">
    <source>
        <dbReference type="SAM" id="MobiDB-lite"/>
    </source>
</evidence>
<dbReference type="AlphaFoldDB" id="A0A5A7P8S6"/>
<keyword evidence="2" id="KW-0378">Hydrolase</keyword>
<feature type="region of interest" description="Disordered" evidence="1">
    <location>
        <begin position="1"/>
        <end position="32"/>
    </location>
</feature>